<dbReference type="Pfam" id="PF07690">
    <property type="entry name" value="MFS_1"/>
    <property type="match status" value="1"/>
</dbReference>
<proteinExistence type="predicted"/>
<feature type="transmembrane region" description="Helical" evidence="7">
    <location>
        <begin position="411"/>
        <end position="431"/>
    </location>
</feature>
<dbReference type="GO" id="GO:0022857">
    <property type="term" value="F:transmembrane transporter activity"/>
    <property type="evidence" value="ECO:0007669"/>
    <property type="project" value="InterPro"/>
</dbReference>
<dbReference type="InterPro" id="IPR022324">
    <property type="entry name" value="Bacilysin_exporter_BacE_put"/>
</dbReference>
<evidence type="ECO:0000256" key="5">
    <source>
        <dbReference type="ARBA" id="ARBA00022989"/>
    </source>
</evidence>
<evidence type="ECO:0000256" key="7">
    <source>
        <dbReference type="SAM" id="Phobius"/>
    </source>
</evidence>
<dbReference type="PANTHER" id="PTHR43266">
    <property type="entry name" value="MACROLIDE-EFFLUX PROTEIN"/>
    <property type="match status" value="1"/>
</dbReference>
<feature type="transmembrane region" description="Helical" evidence="7">
    <location>
        <begin position="284"/>
        <end position="304"/>
    </location>
</feature>
<feature type="transmembrane region" description="Helical" evidence="7">
    <location>
        <begin position="24"/>
        <end position="50"/>
    </location>
</feature>
<dbReference type="InterPro" id="IPR011701">
    <property type="entry name" value="MFS"/>
</dbReference>
<dbReference type="GO" id="GO:0005886">
    <property type="term" value="C:plasma membrane"/>
    <property type="evidence" value="ECO:0007669"/>
    <property type="project" value="UniProtKB-SubCell"/>
</dbReference>
<evidence type="ECO:0000313" key="10">
    <source>
        <dbReference type="Proteomes" id="UP001056429"/>
    </source>
</evidence>
<keyword evidence="3" id="KW-1003">Cell membrane</keyword>
<dbReference type="InterPro" id="IPR020846">
    <property type="entry name" value="MFS_dom"/>
</dbReference>
<feature type="domain" description="Major facilitator superfamily (MFS) profile" evidence="8">
    <location>
        <begin position="23"/>
        <end position="433"/>
    </location>
</feature>
<gene>
    <name evidence="9" type="ORF">KDK92_06785</name>
</gene>
<dbReference type="Gene3D" id="1.20.1250.20">
    <property type="entry name" value="MFS general substrate transporter like domains"/>
    <property type="match status" value="1"/>
</dbReference>
<feature type="transmembrane region" description="Helical" evidence="7">
    <location>
        <begin position="342"/>
        <end position="362"/>
    </location>
</feature>
<evidence type="ECO:0000256" key="1">
    <source>
        <dbReference type="ARBA" id="ARBA00004651"/>
    </source>
</evidence>
<feature type="transmembrane region" description="Helical" evidence="7">
    <location>
        <begin position="91"/>
        <end position="110"/>
    </location>
</feature>
<organism evidence="9 10">
    <name type="scientific">Oceanirhabdus seepicola</name>
    <dbReference type="NCBI Taxonomy" id="2828781"/>
    <lineage>
        <taxon>Bacteria</taxon>
        <taxon>Bacillati</taxon>
        <taxon>Bacillota</taxon>
        <taxon>Clostridia</taxon>
        <taxon>Eubacteriales</taxon>
        <taxon>Clostridiaceae</taxon>
        <taxon>Oceanirhabdus</taxon>
    </lineage>
</organism>
<feature type="transmembrane region" description="Helical" evidence="7">
    <location>
        <begin position="116"/>
        <end position="138"/>
    </location>
</feature>
<evidence type="ECO:0000313" key="9">
    <source>
        <dbReference type="EMBL" id="MCM1989440.1"/>
    </source>
</evidence>
<evidence type="ECO:0000256" key="3">
    <source>
        <dbReference type="ARBA" id="ARBA00022475"/>
    </source>
</evidence>
<dbReference type="SUPFAM" id="SSF103473">
    <property type="entry name" value="MFS general substrate transporter"/>
    <property type="match status" value="1"/>
</dbReference>
<dbReference type="RefSeq" id="WP_250858435.1">
    <property type="nucleotide sequence ID" value="NZ_JAGSOJ010000001.1"/>
</dbReference>
<keyword evidence="6 7" id="KW-0472">Membrane</keyword>
<dbReference type="EMBL" id="JAGSOJ010000001">
    <property type="protein sequence ID" value="MCM1989440.1"/>
    <property type="molecule type" value="Genomic_DNA"/>
</dbReference>
<feature type="transmembrane region" description="Helical" evidence="7">
    <location>
        <begin position="245"/>
        <end position="272"/>
    </location>
</feature>
<feature type="transmembrane region" description="Helical" evidence="7">
    <location>
        <begin position="56"/>
        <end position="79"/>
    </location>
</feature>
<keyword evidence="5 7" id="KW-1133">Transmembrane helix</keyword>
<reference evidence="9" key="1">
    <citation type="journal article" date="2021" name="mSystems">
        <title>Bacteria and Archaea Synergistically Convert Glycine Betaine to Biogenic Methane in the Formosa Cold Seep of the South China Sea.</title>
        <authorList>
            <person name="Li L."/>
            <person name="Zhang W."/>
            <person name="Zhang S."/>
            <person name="Song L."/>
            <person name="Sun Q."/>
            <person name="Zhang H."/>
            <person name="Xiang H."/>
            <person name="Dong X."/>
        </authorList>
    </citation>
    <scope>NUCLEOTIDE SEQUENCE</scope>
    <source>
        <strain evidence="9">ZWT</strain>
    </source>
</reference>
<evidence type="ECO:0000256" key="2">
    <source>
        <dbReference type="ARBA" id="ARBA00022448"/>
    </source>
</evidence>
<comment type="subcellular location">
    <subcellularLocation>
        <location evidence="1">Cell membrane</location>
        <topology evidence="1">Multi-pass membrane protein</topology>
    </subcellularLocation>
</comment>
<accession>A0A9J6P1Q9</accession>
<dbReference type="Proteomes" id="UP001056429">
    <property type="component" value="Unassembled WGS sequence"/>
</dbReference>
<feature type="transmembrane region" description="Helical" evidence="7">
    <location>
        <begin position="158"/>
        <end position="178"/>
    </location>
</feature>
<dbReference type="PROSITE" id="PS50850">
    <property type="entry name" value="MFS"/>
    <property type="match status" value="1"/>
</dbReference>
<dbReference type="CDD" id="cd06173">
    <property type="entry name" value="MFS_MefA_like"/>
    <property type="match status" value="1"/>
</dbReference>
<dbReference type="InterPro" id="IPR036259">
    <property type="entry name" value="MFS_trans_sf"/>
</dbReference>
<feature type="transmembrane region" description="Helical" evidence="7">
    <location>
        <begin position="382"/>
        <end position="405"/>
    </location>
</feature>
<dbReference type="AlphaFoldDB" id="A0A9J6P1Q9"/>
<protein>
    <submittedName>
        <fullName evidence="9">MFS transporter</fullName>
    </submittedName>
</protein>
<feature type="transmembrane region" description="Helical" evidence="7">
    <location>
        <begin position="184"/>
        <end position="201"/>
    </location>
</feature>
<evidence type="ECO:0000256" key="6">
    <source>
        <dbReference type="ARBA" id="ARBA00023136"/>
    </source>
</evidence>
<dbReference type="PRINTS" id="PR01988">
    <property type="entry name" value="EXPORTERBACE"/>
</dbReference>
<keyword evidence="2" id="KW-0813">Transport</keyword>
<sequence>MNSITSAEEIIKKKRNNMIVWKNMILLLLGKLVSLFGSSIYSFAISLYILKTTGSGLNFSLTLAIGTLPRVIFGTVSGVMADRFDRKKMVVCLDILSGMIVLGLLGLSVMDSLRLTYIYIATFLLATCSTFFNTPLTASIPNLVDDENLTRVNSLNEAITSISTIAGPFIGGLVFALIDIRLFLLVNGISFVFSGISEMFLDFNAREKLYGVEEKKNEEKREKKGNGSFWGDLIEGFKYIITQKWLLVFGLFVICFNMFIMMGLTIPVPYIVTKVWGFSPKQLGMLNMMFPVGMLIASLSLSVLPQAKKNYKRIITCILTFSSVIFLVGIITSEIFFKLTNIQYLILLMICYFIMAGSSIFINVPVGVTMQKLIPDDKRGRVFGTIGTLSMGLAPVGAIIGGLLVDTINPWILPIGCGVLMILLTIFMTTVEEIKSI</sequence>
<comment type="caution">
    <text evidence="9">The sequence shown here is derived from an EMBL/GenBank/DDBJ whole genome shotgun (WGS) entry which is preliminary data.</text>
</comment>
<evidence type="ECO:0000259" key="8">
    <source>
        <dbReference type="PROSITE" id="PS50850"/>
    </source>
</evidence>
<keyword evidence="4 7" id="KW-0812">Transmembrane</keyword>
<feature type="transmembrane region" description="Helical" evidence="7">
    <location>
        <begin position="316"/>
        <end position="336"/>
    </location>
</feature>
<keyword evidence="10" id="KW-1185">Reference proteome</keyword>
<name>A0A9J6P1Q9_9CLOT</name>
<dbReference type="PANTHER" id="PTHR43266:SF9">
    <property type="entry name" value="PERMEASE, MAJOR FACILITATOR SUPERFAMILY-RELATED"/>
    <property type="match status" value="1"/>
</dbReference>
<reference evidence="9" key="2">
    <citation type="submission" date="2021-04" db="EMBL/GenBank/DDBJ databases">
        <authorList>
            <person name="Dong X."/>
        </authorList>
    </citation>
    <scope>NUCLEOTIDE SEQUENCE</scope>
    <source>
        <strain evidence="9">ZWT</strain>
    </source>
</reference>
<evidence type="ECO:0000256" key="4">
    <source>
        <dbReference type="ARBA" id="ARBA00022692"/>
    </source>
</evidence>